<evidence type="ECO:0000256" key="1">
    <source>
        <dbReference type="SAM" id="MobiDB-lite"/>
    </source>
</evidence>
<dbReference type="InterPro" id="IPR049227">
    <property type="entry name" value="DUF6824"/>
</dbReference>
<dbReference type="EMBL" id="BDSP01000013">
    <property type="protein sequence ID" value="GAX09936.1"/>
    <property type="molecule type" value="Genomic_DNA"/>
</dbReference>
<feature type="region of interest" description="Disordered" evidence="1">
    <location>
        <begin position="114"/>
        <end position="163"/>
    </location>
</feature>
<evidence type="ECO:0000313" key="3">
    <source>
        <dbReference type="EMBL" id="GAX09936.1"/>
    </source>
</evidence>
<protein>
    <recommendedName>
        <fullName evidence="2">DUF6824 domain-containing protein</fullName>
    </recommendedName>
</protein>
<accession>A0A1Z5J7M2</accession>
<dbReference type="InParanoid" id="A0A1Z5J7M2"/>
<dbReference type="Pfam" id="PF20710">
    <property type="entry name" value="DUF6824"/>
    <property type="match status" value="1"/>
</dbReference>
<dbReference type="AlphaFoldDB" id="A0A1Z5J7M2"/>
<feature type="compositionally biased region" description="Low complexity" evidence="1">
    <location>
        <begin position="145"/>
        <end position="163"/>
    </location>
</feature>
<reference evidence="3 4" key="1">
    <citation type="journal article" date="2015" name="Plant Cell">
        <title>Oil accumulation by the oleaginous diatom Fistulifera solaris as revealed by the genome and transcriptome.</title>
        <authorList>
            <person name="Tanaka T."/>
            <person name="Maeda Y."/>
            <person name="Veluchamy A."/>
            <person name="Tanaka M."/>
            <person name="Abida H."/>
            <person name="Marechal E."/>
            <person name="Bowler C."/>
            <person name="Muto M."/>
            <person name="Sunaga Y."/>
            <person name="Tanaka M."/>
            <person name="Yoshino T."/>
            <person name="Taniguchi T."/>
            <person name="Fukuda Y."/>
            <person name="Nemoto M."/>
            <person name="Matsumoto M."/>
            <person name="Wong P.S."/>
            <person name="Aburatani S."/>
            <person name="Fujibuchi W."/>
        </authorList>
    </citation>
    <scope>NUCLEOTIDE SEQUENCE [LARGE SCALE GENOMIC DNA]</scope>
    <source>
        <strain evidence="3 4">JPCC DA0580</strain>
    </source>
</reference>
<evidence type="ECO:0000259" key="2">
    <source>
        <dbReference type="Pfam" id="PF20710"/>
    </source>
</evidence>
<keyword evidence="4" id="KW-1185">Reference proteome</keyword>
<feature type="compositionally biased region" description="Basic and acidic residues" evidence="1">
    <location>
        <begin position="130"/>
        <end position="143"/>
    </location>
</feature>
<evidence type="ECO:0000313" key="4">
    <source>
        <dbReference type="Proteomes" id="UP000198406"/>
    </source>
</evidence>
<proteinExistence type="predicted"/>
<organism evidence="3 4">
    <name type="scientific">Fistulifera solaris</name>
    <name type="common">Oleaginous diatom</name>
    <dbReference type="NCBI Taxonomy" id="1519565"/>
    <lineage>
        <taxon>Eukaryota</taxon>
        <taxon>Sar</taxon>
        <taxon>Stramenopiles</taxon>
        <taxon>Ochrophyta</taxon>
        <taxon>Bacillariophyta</taxon>
        <taxon>Bacillariophyceae</taxon>
        <taxon>Bacillariophycidae</taxon>
        <taxon>Naviculales</taxon>
        <taxon>Naviculaceae</taxon>
        <taxon>Fistulifera</taxon>
    </lineage>
</organism>
<name>A0A1Z5J7M2_FISSO</name>
<gene>
    <name evidence="3" type="ORF">FisN_11Lu091</name>
</gene>
<comment type="caution">
    <text evidence="3">The sequence shown here is derived from an EMBL/GenBank/DDBJ whole genome shotgun (WGS) entry which is preliminary data.</text>
</comment>
<dbReference type="Proteomes" id="UP000198406">
    <property type="component" value="Unassembled WGS sequence"/>
</dbReference>
<feature type="domain" description="DUF6824" evidence="2">
    <location>
        <begin position="26"/>
        <end position="111"/>
    </location>
</feature>
<dbReference type="OrthoDB" id="48019at2759"/>
<sequence>MGCYLRPYVKIALVENCISTVTYLSVFFTGGRKAFNHVGNERFRKLVESRLEEYSNATAKLEKSYILSDIVCEVRQRSPQGGFVKRDSSSGRWYEVGDFLAREKTSQAFRDALHDQYKSSNTAKKKRRQAEHGEKGYLDHGYLDHSSQSSLNHSSHSSVLQGSSSSLSFDPTVLHMGKPSMVHSRNYEPLQDSLLGALDAELTAGFGGPKATIDIVGHQSARSVVELNGLRSQPSQMMQLPYHIGQQLQQQSQHVRPPQVVSSAIFNNSCPNLGGWSYEADKQAEVFQKMNNSAPDMFFDGFDLSPSPHRQQRIMHVRRNSDTNMAMDVEKSYRQGNMEDNSDSFGEDLILSPIGDGSPRRLFNSYGMVDQPAAVTSFQCGSHNISYHRDRLQSAPMLE</sequence>